<protein>
    <recommendedName>
        <fullName evidence="6">Bacterial surface antigen (D15) domain-containing protein</fullName>
    </recommendedName>
</protein>
<comment type="subcellular location">
    <subcellularLocation>
        <location evidence="1">Mitochondrion outer membrane</location>
        <topology evidence="1">Multi-pass membrane protein</topology>
    </subcellularLocation>
</comment>
<dbReference type="PANTHER" id="PTHR12815:SF18">
    <property type="entry name" value="SORTING AND ASSEMBLY MACHINERY COMPONENT 50 HOMOLOG"/>
    <property type="match status" value="1"/>
</dbReference>
<dbReference type="Gene3D" id="2.40.160.50">
    <property type="entry name" value="membrane protein fhac: a member of the omp85/tpsb transporter family"/>
    <property type="match status" value="1"/>
</dbReference>
<dbReference type="STRING" id="1340429.A0A2G4T6G3"/>
<gene>
    <name evidence="7" type="ORF">RHIMIDRAFT_247105</name>
</gene>
<dbReference type="RefSeq" id="XP_023470313.1">
    <property type="nucleotide sequence ID" value="XM_023610380.1"/>
</dbReference>
<name>A0A2G4T6G3_RHIZD</name>
<dbReference type="GO" id="GO:0045040">
    <property type="term" value="P:protein insertion into mitochondrial outer membrane"/>
    <property type="evidence" value="ECO:0007669"/>
    <property type="project" value="TreeGrafter"/>
</dbReference>
<evidence type="ECO:0000256" key="3">
    <source>
        <dbReference type="ARBA" id="ARBA00022452"/>
    </source>
</evidence>
<reference evidence="7 8" key="1">
    <citation type="journal article" date="2016" name="Proc. Natl. Acad. Sci. U.S.A.">
        <title>Lipid metabolic changes in an early divergent fungus govern the establishment of a mutualistic symbiosis with endobacteria.</title>
        <authorList>
            <person name="Lastovetsky O.A."/>
            <person name="Gaspar M.L."/>
            <person name="Mondo S.J."/>
            <person name="LaButti K.M."/>
            <person name="Sandor L."/>
            <person name="Grigoriev I.V."/>
            <person name="Henry S.A."/>
            <person name="Pawlowska T.E."/>
        </authorList>
    </citation>
    <scope>NUCLEOTIDE SEQUENCE [LARGE SCALE GENOMIC DNA]</scope>
    <source>
        <strain evidence="7 8">ATCC 52813</strain>
    </source>
</reference>
<organism evidence="7 8">
    <name type="scientific">Rhizopus microsporus ATCC 52813</name>
    <dbReference type="NCBI Taxonomy" id="1340429"/>
    <lineage>
        <taxon>Eukaryota</taxon>
        <taxon>Fungi</taxon>
        <taxon>Fungi incertae sedis</taxon>
        <taxon>Mucoromycota</taxon>
        <taxon>Mucoromycotina</taxon>
        <taxon>Mucoromycetes</taxon>
        <taxon>Mucorales</taxon>
        <taxon>Mucorineae</taxon>
        <taxon>Rhizopodaceae</taxon>
        <taxon>Rhizopus</taxon>
    </lineage>
</organism>
<accession>A0A2G4T6G3</accession>
<dbReference type="Pfam" id="PF01103">
    <property type="entry name" value="Omp85"/>
    <property type="match status" value="1"/>
</dbReference>
<keyword evidence="8" id="KW-1185">Reference proteome</keyword>
<evidence type="ECO:0000313" key="7">
    <source>
        <dbReference type="EMBL" id="PHZ16605.1"/>
    </source>
</evidence>
<sequence>MESNATNLEQESRQGEFQNYLFSLLAQSAGSKAHVNAVTILGAKVTRPAFLSSATKKLLEAKTVAEVINLSQDTAQQLSQLDIFDHVQVLLENASDNDPLAVPDSVNIVYKVKEKSRVFIKTGTEIGNNEGNMNGSITIRNVFGGAELLETVASFGTRTSSAFQFTLGKPIGASPDSRLDINAHRNWQEVQVYVIRQTLSRFGYHELSYDLTWRSIDRMAPGASLSIRKEAGHSLKSSINHVFVRDRRDDMLLPSNGHYIRLANEFSGALGIGNAHFFKSELETQFCHQIGGNQPLANKEGEPEGVHPGLVISATARAGFLAELGGYPKASTVSDRFVLGGPLSVRGFRIAGIGPRDGRDALGGNMYWAVGLSAIAPLPTLESKPLRAHAFVNAGTNIPWNKRASSLQSTAEALSRSPSTSVGFGLIYRHSIARIELNYCIPLTAAKGDQLRRGLQFGIGLNFL</sequence>
<dbReference type="EMBL" id="KZ303843">
    <property type="protein sequence ID" value="PHZ16605.1"/>
    <property type="molecule type" value="Genomic_DNA"/>
</dbReference>
<feature type="domain" description="Bacterial surface antigen (D15)" evidence="6">
    <location>
        <begin position="152"/>
        <end position="463"/>
    </location>
</feature>
<evidence type="ECO:0000256" key="2">
    <source>
        <dbReference type="ARBA" id="ARBA00010913"/>
    </source>
</evidence>
<evidence type="ECO:0000259" key="6">
    <source>
        <dbReference type="Pfam" id="PF01103"/>
    </source>
</evidence>
<dbReference type="GeneID" id="35441370"/>
<dbReference type="PANTHER" id="PTHR12815">
    <property type="entry name" value="SORTING AND ASSEMBLY MACHINERY SAMM50 PROTEIN FAMILY MEMBER"/>
    <property type="match status" value="1"/>
</dbReference>
<dbReference type="GO" id="GO:0005741">
    <property type="term" value="C:mitochondrial outer membrane"/>
    <property type="evidence" value="ECO:0007669"/>
    <property type="project" value="UniProtKB-SubCell"/>
</dbReference>
<comment type="similarity">
    <text evidence="2">Belongs to the SAM50/omp85 family.</text>
</comment>
<dbReference type="AlphaFoldDB" id="A0A2G4T6G3"/>
<dbReference type="InterPro" id="IPR039910">
    <property type="entry name" value="D15-like"/>
</dbReference>
<proteinExistence type="inferred from homology"/>
<evidence type="ECO:0000256" key="5">
    <source>
        <dbReference type="ARBA" id="ARBA00023136"/>
    </source>
</evidence>
<keyword evidence="3" id="KW-1134">Transmembrane beta strand</keyword>
<evidence type="ECO:0000256" key="4">
    <source>
        <dbReference type="ARBA" id="ARBA00022692"/>
    </source>
</evidence>
<dbReference type="InterPro" id="IPR000184">
    <property type="entry name" value="Bac_surfAg_D15"/>
</dbReference>
<dbReference type="Proteomes" id="UP000242254">
    <property type="component" value="Unassembled WGS sequence"/>
</dbReference>
<evidence type="ECO:0000256" key="1">
    <source>
        <dbReference type="ARBA" id="ARBA00004374"/>
    </source>
</evidence>
<keyword evidence="5" id="KW-0472">Membrane</keyword>
<evidence type="ECO:0000313" key="8">
    <source>
        <dbReference type="Proteomes" id="UP000242254"/>
    </source>
</evidence>
<keyword evidence="4" id="KW-0812">Transmembrane</keyword>